<evidence type="ECO:0000256" key="7">
    <source>
        <dbReference type="SAM" id="MobiDB-lite"/>
    </source>
</evidence>
<dbReference type="FunFam" id="3.30.200.20:FF:001058">
    <property type="entry name" value="Mitogen-activated protein kinase"/>
    <property type="match status" value="1"/>
</dbReference>
<name>A0AAJ7U080_PETMA</name>
<dbReference type="Pfam" id="PF00069">
    <property type="entry name" value="Pkinase"/>
    <property type="match status" value="1"/>
</dbReference>
<dbReference type="GO" id="GO:0005524">
    <property type="term" value="F:ATP binding"/>
    <property type="evidence" value="ECO:0007669"/>
    <property type="project" value="UniProtKB-UniRule"/>
</dbReference>
<accession>A0AAJ7U080</accession>
<reference evidence="10 11" key="1">
    <citation type="submission" date="2025-04" db="UniProtKB">
        <authorList>
            <consortium name="RefSeq"/>
        </authorList>
    </citation>
    <scope>IDENTIFICATION</scope>
    <source>
        <tissue evidence="10 11">Sperm</tissue>
    </source>
</reference>
<dbReference type="Gene3D" id="3.30.200.20">
    <property type="entry name" value="Phosphorylase Kinase, domain 1"/>
    <property type="match status" value="1"/>
</dbReference>
<dbReference type="RefSeq" id="XP_032826259.1">
    <property type="nucleotide sequence ID" value="XM_032970368.1"/>
</dbReference>
<dbReference type="InterPro" id="IPR050117">
    <property type="entry name" value="MAPK"/>
</dbReference>
<evidence type="ECO:0000313" key="9">
    <source>
        <dbReference type="Proteomes" id="UP001318040"/>
    </source>
</evidence>
<dbReference type="PROSITE" id="PS00107">
    <property type="entry name" value="PROTEIN_KINASE_ATP"/>
    <property type="match status" value="1"/>
</dbReference>
<feature type="region of interest" description="Disordered" evidence="7">
    <location>
        <begin position="481"/>
        <end position="552"/>
    </location>
</feature>
<dbReference type="GO" id="GO:0004707">
    <property type="term" value="F:MAP kinase activity"/>
    <property type="evidence" value="ECO:0007669"/>
    <property type="project" value="InterPro"/>
</dbReference>
<dbReference type="InterPro" id="IPR011009">
    <property type="entry name" value="Kinase-like_dom_sf"/>
</dbReference>
<evidence type="ECO:0000256" key="6">
    <source>
        <dbReference type="PROSITE-ProRule" id="PRU10141"/>
    </source>
</evidence>
<dbReference type="FunFam" id="1.10.510.10:FF:000238">
    <property type="entry name" value="Mitogen-activated protein kinase"/>
    <property type="match status" value="1"/>
</dbReference>
<evidence type="ECO:0000256" key="3">
    <source>
        <dbReference type="ARBA" id="ARBA00022741"/>
    </source>
</evidence>
<feature type="compositionally biased region" description="Acidic residues" evidence="7">
    <location>
        <begin position="492"/>
        <end position="520"/>
    </location>
</feature>
<evidence type="ECO:0000313" key="10">
    <source>
        <dbReference type="RefSeq" id="XP_032826259.1"/>
    </source>
</evidence>
<dbReference type="PROSITE" id="PS01351">
    <property type="entry name" value="MAPK"/>
    <property type="match status" value="1"/>
</dbReference>
<feature type="binding site" evidence="6">
    <location>
        <position position="43"/>
    </location>
    <ligand>
        <name>ATP</name>
        <dbReference type="ChEBI" id="CHEBI:30616"/>
    </ligand>
</feature>
<proteinExistence type="predicted"/>
<feature type="compositionally biased region" description="Basic and acidic residues" evidence="7">
    <location>
        <begin position="543"/>
        <end position="552"/>
    </location>
</feature>
<dbReference type="InterPro" id="IPR000719">
    <property type="entry name" value="Prot_kinase_dom"/>
</dbReference>
<keyword evidence="2" id="KW-0808">Transferase</keyword>
<sequence length="552" mass="60926">MSGDLDQGVLQRYAIRKRLGKGAYGIVWKAIDRTTEEVVAIKKIFDAFRNRTDAQRTFREVMFLKEFDHPNIVKLKNIIRADNDRDIYLIFEFMDTDLHAVIRKGRILKDIHKRYIMYQLLKATKYIHSGNVIHRDHKPSNVLLNSECVVKVCDFGLARSVGPLAMEGGAGSSGVGGGGGGRGGVRGDPALTECVATRWYRAPEILLSTPRYTKGVDMWNLGCILGEMLTGKPLFPGESTINQLERIMAVVPPPSRDELMAISSDYGRSMVERLMAQKRRSLGELARGAPPEALDLLSRLLVFNPERRLTAAEALAHPYVCRFHDPPTEPSLNYDVVPPVDDNTQLSVNEYRSHLYELILERKGSIKHLRRGDARDGKDPLQSLCSDPIEVTCPSSTAEFHRESPHGSPVASSTKLLKAGGGQGSPVAAHGSPSQKPLWHGPDALSCVQLNQQLPVTSDPSFRPPLTRSLEARGMSTFAPAVAKASSLSSTTEEDEEDLEELDDEEVDGDDDDDDDEEEVVVVTRALSGRRGENRGASTALQARERSPTQHS</sequence>
<evidence type="ECO:0000256" key="2">
    <source>
        <dbReference type="ARBA" id="ARBA00022679"/>
    </source>
</evidence>
<keyword evidence="1" id="KW-0723">Serine/threonine-protein kinase</keyword>
<dbReference type="Gene3D" id="1.10.510.10">
    <property type="entry name" value="Transferase(Phosphotransferase) domain 1"/>
    <property type="match status" value="1"/>
</dbReference>
<dbReference type="InterPro" id="IPR003527">
    <property type="entry name" value="MAP_kinase_CS"/>
</dbReference>
<evidence type="ECO:0000256" key="4">
    <source>
        <dbReference type="ARBA" id="ARBA00022777"/>
    </source>
</evidence>
<dbReference type="InterPro" id="IPR017441">
    <property type="entry name" value="Protein_kinase_ATP_BS"/>
</dbReference>
<keyword evidence="4" id="KW-0418">Kinase</keyword>
<dbReference type="Proteomes" id="UP001318040">
    <property type="component" value="Chromosome 43"/>
</dbReference>
<dbReference type="AlphaFoldDB" id="A0AAJ7U080"/>
<dbReference type="KEGG" id="pmrn:116951605"/>
<evidence type="ECO:0000259" key="8">
    <source>
        <dbReference type="PROSITE" id="PS50011"/>
    </source>
</evidence>
<organism evidence="9 11">
    <name type="scientific">Petromyzon marinus</name>
    <name type="common">Sea lamprey</name>
    <dbReference type="NCBI Taxonomy" id="7757"/>
    <lineage>
        <taxon>Eukaryota</taxon>
        <taxon>Metazoa</taxon>
        <taxon>Chordata</taxon>
        <taxon>Craniata</taxon>
        <taxon>Vertebrata</taxon>
        <taxon>Cyclostomata</taxon>
        <taxon>Hyperoartia</taxon>
        <taxon>Petromyzontiformes</taxon>
        <taxon>Petromyzontidae</taxon>
        <taxon>Petromyzon</taxon>
    </lineage>
</organism>
<dbReference type="RefSeq" id="XP_032826260.1">
    <property type="nucleotide sequence ID" value="XM_032970369.1"/>
</dbReference>
<keyword evidence="3 6" id="KW-0547">Nucleotide-binding</keyword>
<dbReference type="PROSITE" id="PS50011">
    <property type="entry name" value="PROTEIN_KINASE_DOM"/>
    <property type="match status" value="1"/>
</dbReference>
<evidence type="ECO:0000256" key="5">
    <source>
        <dbReference type="ARBA" id="ARBA00022840"/>
    </source>
</evidence>
<evidence type="ECO:0000256" key="1">
    <source>
        <dbReference type="ARBA" id="ARBA00022527"/>
    </source>
</evidence>
<dbReference type="CDD" id="cd07852">
    <property type="entry name" value="STKc_MAPK15-like"/>
    <property type="match status" value="1"/>
</dbReference>
<keyword evidence="9" id="KW-1185">Reference proteome</keyword>
<feature type="region of interest" description="Disordered" evidence="7">
    <location>
        <begin position="396"/>
        <end position="442"/>
    </location>
</feature>
<evidence type="ECO:0000313" key="11">
    <source>
        <dbReference type="RefSeq" id="XP_032826260.1"/>
    </source>
</evidence>
<gene>
    <name evidence="10 11" type="primary">LOC116951605</name>
</gene>
<dbReference type="SUPFAM" id="SSF56112">
    <property type="entry name" value="Protein kinase-like (PK-like)"/>
    <property type="match status" value="1"/>
</dbReference>
<protein>
    <submittedName>
        <fullName evidence="10 11">Extracellular signal-regulated kinase 2-like</fullName>
    </submittedName>
</protein>
<feature type="domain" description="Protein kinase" evidence="8">
    <location>
        <begin position="13"/>
        <end position="320"/>
    </location>
</feature>
<dbReference type="PANTHER" id="PTHR24055">
    <property type="entry name" value="MITOGEN-ACTIVATED PROTEIN KINASE"/>
    <property type="match status" value="1"/>
</dbReference>
<keyword evidence="5 6" id="KW-0067">ATP-binding</keyword>